<evidence type="ECO:0000313" key="4">
    <source>
        <dbReference type="EMBL" id="MFC4601586.1"/>
    </source>
</evidence>
<dbReference type="EMBL" id="JBHSEP010000027">
    <property type="protein sequence ID" value="MFC4601586.1"/>
    <property type="molecule type" value="Genomic_DNA"/>
</dbReference>
<dbReference type="SUPFAM" id="SSF49899">
    <property type="entry name" value="Concanavalin A-like lectins/glucanases"/>
    <property type="match status" value="1"/>
</dbReference>
<feature type="domain" description="LamG-like jellyroll fold" evidence="3">
    <location>
        <begin position="26"/>
        <end position="169"/>
    </location>
</feature>
<gene>
    <name evidence="4" type="ORF">ACFO3S_25335</name>
</gene>
<dbReference type="Pfam" id="PF13385">
    <property type="entry name" value="Laminin_G_3"/>
    <property type="match status" value="1"/>
</dbReference>
<name>A0ABV9FHX9_9BACL</name>
<comment type="caution">
    <text evidence="4">The sequence shown here is derived from an EMBL/GenBank/DDBJ whole genome shotgun (WGS) entry which is preliminary data.</text>
</comment>
<keyword evidence="1" id="KW-0732">Signal</keyword>
<dbReference type="Gene3D" id="2.60.120.200">
    <property type="match status" value="1"/>
</dbReference>
<dbReference type="RefSeq" id="WP_378101808.1">
    <property type="nucleotide sequence ID" value="NZ_JBHSEP010000027.1"/>
</dbReference>
<evidence type="ECO:0000259" key="3">
    <source>
        <dbReference type="SMART" id="SM00560"/>
    </source>
</evidence>
<dbReference type="SUPFAM" id="SSF53756">
    <property type="entry name" value="UDP-Glycosyltransferase/glycogen phosphorylase"/>
    <property type="match status" value="1"/>
</dbReference>
<accession>A0ABV9FHX9</accession>
<dbReference type="Gene3D" id="3.40.50.12580">
    <property type="match status" value="1"/>
</dbReference>
<evidence type="ECO:0000256" key="2">
    <source>
        <dbReference type="ARBA" id="ARBA00023157"/>
    </source>
</evidence>
<organism evidence="4 5">
    <name type="scientific">Cohnella hongkongensis</name>
    <dbReference type="NCBI Taxonomy" id="178337"/>
    <lineage>
        <taxon>Bacteria</taxon>
        <taxon>Bacillati</taxon>
        <taxon>Bacillota</taxon>
        <taxon>Bacilli</taxon>
        <taxon>Bacillales</taxon>
        <taxon>Paenibacillaceae</taxon>
        <taxon>Cohnella</taxon>
    </lineage>
</organism>
<evidence type="ECO:0000256" key="1">
    <source>
        <dbReference type="ARBA" id="ARBA00022729"/>
    </source>
</evidence>
<protein>
    <submittedName>
        <fullName evidence="4">LamG-like jellyroll fold domain-containing protein</fullName>
    </submittedName>
</protein>
<dbReference type="InterPro" id="IPR043148">
    <property type="entry name" value="TagF_C"/>
</dbReference>
<keyword evidence="2" id="KW-1015">Disulfide bond</keyword>
<proteinExistence type="predicted"/>
<keyword evidence="5" id="KW-1185">Reference proteome</keyword>
<dbReference type="InterPro" id="IPR006558">
    <property type="entry name" value="LamG-like"/>
</dbReference>
<dbReference type="SMART" id="SM00560">
    <property type="entry name" value="LamGL"/>
    <property type="match status" value="1"/>
</dbReference>
<reference evidence="5" key="1">
    <citation type="journal article" date="2019" name="Int. J. Syst. Evol. Microbiol.">
        <title>The Global Catalogue of Microorganisms (GCM) 10K type strain sequencing project: providing services to taxonomists for standard genome sequencing and annotation.</title>
        <authorList>
            <consortium name="The Broad Institute Genomics Platform"/>
            <consortium name="The Broad Institute Genome Sequencing Center for Infectious Disease"/>
            <person name="Wu L."/>
            <person name="Ma J."/>
        </authorList>
    </citation>
    <scope>NUCLEOTIDE SEQUENCE [LARGE SCALE GENOMIC DNA]</scope>
    <source>
        <strain evidence="5">CCUG 49571</strain>
    </source>
</reference>
<dbReference type="Proteomes" id="UP001596028">
    <property type="component" value="Unassembled WGS sequence"/>
</dbReference>
<sequence>MLGGGYMNFYGKEYIKAAELFEQVHDNFTYEFWVKPEADIVLQPEAASGVTGTFGQRYVIGAMHGRSNSQAGSGVSVGKNGIAVFEHAGSHLPATLVLPIALHHWTHVAVVYVRRKPHLYVNGRLLRAGVASQKEKVLASGVFGALIPYGYFVGAVDDIRIWNAARTDAQIAANMHVQLTGAEPGLVGCWNFDERNSLRATDCSRNRRHGEIHGARLSFFFPLGDHLWPGKYPRYILDHLDHFKRNRANPSYSQMMATIQNMKRKAYSTDVLMMMNVYRKDLSLLFHPVANELARRGYSVTMLMPKTALKREMAYRSKARLLTFEDFAHTYPVERMANDYFETHMKPTIQTWFQQEKIPANSQPWLLGYYQQYAYEKMLAWVFLKEIKPKCVYGIHFILHPGYLDGIRAASEQNKIPIYLMQHGFLFDSKVDQHDFKGADIVLLWGPYHKKVLEGKTDLKASIAIGNPKLEAIKAKYAQRWSRRPAGLKRICYISPNSPKHNQRSKEELELFLQAAKAFPEYEIIFKLHPIETRDSYSEYIKHGLISADQLSQQDLYELLLESAIVVGSNSSSIFEAAALGIPVAQISLPRHKTAHIVFERASSPKELSALIKRLLTDAGYRKRAFDKQKEWSRLMFGPLEGAAARTAAYLIRQLSD</sequence>
<dbReference type="InterPro" id="IPR013320">
    <property type="entry name" value="ConA-like_dom_sf"/>
</dbReference>
<evidence type="ECO:0000313" key="5">
    <source>
        <dbReference type="Proteomes" id="UP001596028"/>
    </source>
</evidence>